<sequence length="333" mass="36272">MGMIKMLKPGLFTTVQDSGRTGLQRYGIPVAGAMDDFSFRIANILVGNDENTAALETTFMGPSIQMEFNGYIAITGANMEPRLNGNKVHMWRSIEVSKGDSLTFSGASEGLRSYIAFGGGIGVPAILGSRSTYVRGSLGGYNGRKLMEGDEVPIDLANSKAEAGKYISPGYIPRFNKNNVVRVVLGPQDDHFSSEMIETFLKSEYKITAEADRMGYRLEGPTLTHVKGPDIISDGIAFGSVQVPGHGSPIIMMADRQTTGGYTKIATVIWADLPLLAQMGPGDAVHFQAVTIEEGQDIFAQYEENIKNIKFRIENSHIIQEEAKTYNVTINKK</sequence>
<keyword evidence="6" id="KW-1185">Reference proteome</keyword>
<keyword evidence="3" id="KW-0067">ATP-binding</keyword>
<organism evidence="5 6">
    <name type="scientific">Lutispora saccharofermentans</name>
    <dbReference type="NCBI Taxonomy" id="3024236"/>
    <lineage>
        <taxon>Bacteria</taxon>
        <taxon>Bacillati</taxon>
        <taxon>Bacillota</taxon>
        <taxon>Clostridia</taxon>
        <taxon>Lutisporales</taxon>
        <taxon>Lutisporaceae</taxon>
        <taxon>Lutispora</taxon>
    </lineage>
</organism>
<keyword evidence="2" id="KW-0378">Hydrolase</keyword>
<comment type="caution">
    <text evidence="5">The sequence shown here is derived from an EMBL/GenBank/DDBJ whole genome shotgun (WGS) entry which is preliminary data.</text>
</comment>
<dbReference type="Gene3D" id="2.40.100.10">
    <property type="entry name" value="Cyclophilin-like"/>
    <property type="match status" value="1"/>
</dbReference>
<accession>A0ABT1NH97</accession>
<proteinExistence type="predicted"/>
<feature type="domain" description="Carboxyltransferase" evidence="4">
    <location>
        <begin position="25"/>
        <end position="305"/>
    </location>
</feature>
<dbReference type="InterPro" id="IPR003778">
    <property type="entry name" value="CT_A_B"/>
</dbReference>
<evidence type="ECO:0000259" key="4">
    <source>
        <dbReference type="SMART" id="SM00797"/>
    </source>
</evidence>
<evidence type="ECO:0000256" key="1">
    <source>
        <dbReference type="ARBA" id="ARBA00022741"/>
    </source>
</evidence>
<keyword evidence="1" id="KW-0547">Nucleotide-binding</keyword>
<evidence type="ECO:0000256" key="2">
    <source>
        <dbReference type="ARBA" id="ARBA00022801"/>
    </source>
</evidence>
<dbReference type="NCBIfam" id="TIGR00724">
    <property type="entry name" value="urea_amlyse_rel"/>
    <property type="match status" value="1"/>
</dbReference>
<dbReference type="InterPro" id="IPR029000">
    <property type="entry name" value="Cyclophilin-like_dom_sf"/>
</dbReference>
<evidence type="ECO:0000313" key="6">
    <source>
        <dbReference type="Proteomes" id="UP001651880"/>
    </source>
</evidence>
<dbReference type="Pfam" id="PF02626">
    <property type="entry name" value="CT_A_B"/>
    <property type="match status" value="1"/>
</dbReference>
<dbReference type="SUPFAM" id="SSF50891">
    <property type="entry name" value="Cyclophilin-like"/>
    <property type="match status" value="1"/>
</dbReference>
<evidence type="ECO:0000256" key="3">
    <source>
        <dbReference type="ARBA" id="ARBA00022840"/>
    </source>
</evidence>
<name>A0ABT1NH97_9FIRM</name>
<protein>
    <submittedName>
        <fullName evidence="5">Biotin-dependent carboxyltransferase family protein</fullName>
    </submittedName>
</protein>
<evidence type="ECO:0000313" key="5">
    <source>
        <dbReference type="EMBL" id="MCQ1530627.1"/>
    </source>
</evidence>
<dbReference type="EMBL" id="JAJEKE010000013">
    <property type="protein sequence ID" value="MCQ1530627.1"/>
    <property type="molecule type" value="Genomic_DNA"/>
</dbReference>
<dbReference type="InterPro" id="IPR052708">
    <property type="entry name" value="PxpC"/>
</dbReference>
<dbReference type="RefSeq" id="WP_255228149.1">
    <property type="nucleotide sequence ID" value="NZ_JAJEKE010000013.1"/>
</dbReference>
<dbReference type="PANTHER" id="PTHR43309">
    <property type="entry name" value="5-OXOPROLINASE SUBUNIT C"/>
    <property type="match status" value="1"/>
</dbReference>
<dbReference type="Proteomes" id="UP001651880">
    <property type="component" value="Unassembled WGS sequence"/>
</dbReference>
<reference evidence="5 6" key="1">
    <citation type="submission" date="2021-10" db="EMBL/GenBank/DDBJ databases">
        <title>Lutispora strain m25 sp. nov., a thermophilic, non-spore-forming bacterium isolated from a lab-scale methanogenic bioreactor digesting anaerobic sludge.</title>
        <authorList>
            <person name="El Houari A."/>
            <person name="Mcdonald J."/>
        </authorList>
    </citation>
    <scope>NUCLEOTIDE SEQUENCE [LARGE SCALE GENOMIC DNA]</scope>
    <source>
        <strain evidence="6">m25</strain>
    </source>
</reference>
<gene>
    <name evidence="5" type="ORF">LJD61_13880</name>
</gene>
<dbReference type="PANTHER" id="PTHR43309:SF5">
    <property type="entry name" value="5-OXOPROLINASE SUBUNIT C"/>
    <property type="match status" value="1"/>
</dbReference>
<dbReference type="SMART" id="SM00797">
    <property type="entry name" value="AHS2"/>
    <property type="match status" value="1"/>
</dbReference>